<protein>
    <submittedName>
        <fullName evidence="1">Aromatic prenyltransferase</fullName>
    </submittedName>
</protein>
<dbReference type="SUPFAM" id="SSF143492">
    <property type="entry name" value="Prenyltransferase-like"/>
    <property type="match status" value="1"/>
</dbReference>
<sequence>MPPAVAANAEFFARYGLDEVALIGVDYKNKTMNLYFQLPAAVRGDLDAKAVLAMLRETRMSEPSEEMLAYAAQAYRVYTTLSWDSGDIQRISFAPQPRRSLDLAELPARLEPRIEQFMRATPHTYPGALVNASAAKWSPQREVLDLAAYYQVSAVHMKAIQAQEGATS</sequence>
<evidence type="ECO:0000313" key="1">
    <source>
        <dbReference type="EMBL" id="MFD0319239.1"/>
    </source>
</evidence>
<reference evidence="2" key="1">
    <citation type="journal article" date="2019" name="Int. J. Syst. Evol. Microbiol.">
        <title>The Global Catalogue of Microorganisms (GCM) 10K type strain sequencing project: providing services to taxonomists for standard genome sequencing and annotation.</title>
        <authorList>
            <consortium name="The Broad Institute Genomics Platform"/>
            <consortium name="The Broad Institute Genome Sequencing Center for Infectious Disease"/>
            <person name="Wu L."/>
            <person name="Ma J."/>
        </authorList>
    </citation>
    <scope>NUCLEOTIDE SEQUENCE [LARGE SCALE GENOMIC DNA]</scope>
    <source>
        <strain evidence="2">CGMCC 4.7400</strain>
    </source>
</reference>
<dbReference type="Pfam" id="PF11468">
    <property type="entry name" value="PTase_Orf2"/>
    <property type="match status" value="1"/>
</dbReference>
<organism evidence="1 2">
    <name type="scientific">Streptomyces flavalbus</name>
    <dbReference type="NCBI Taxonomy" id="2665155"/>
    <lineage>
        <taxon>Bacteria</taxon>
        <taxon>Bacillati</taxon>
        <taxon>Actinomycetota</taxon>
        <taxon>Actinomycetes</taxon>
        <taxon>Kitasatosporales</taxon>
        <taxon>Streptomycetaceae</taxon>
        <taxon>Streptomyces</taxon>
    </lineage>
</organism>
<dbReference type="RefSeq" id="WP_381617531.1">
    <property type="nucleotide sequence ID" value="NZ_JBHTEB010000001.1"/>
</dbReference>
<proteinExistence type="predicted"/>
<gene>
    <name evidence="1" type="ORF">ACFQZ6_34495</name>
</gene>
<comment type="caution">
    <text evidence="1">The sequence shown here is derived from an EMBL/GenBank/DDBJ whole genome shotgun (WGS) entry which is preliminary data.</text>
</comment>
<dbReference type="EMBL" id="JBHTEB010000001">
    <property type="protein sequence ID" value="MFD0319239.1"/>
    <property type="molecule type" value="Genomic_DNA"/>
</dbReference>
<dbReference type="Proteomes" id="UP001597023">
    <property type="component" value="Unassembled WGS sequence"/>
</dbReference>
<dbReference type="InterPro" id="IPR020965">
    <property type="entry name" value="Prenyltransferase_CloQ"/>
</dbReference>
<name>A0ABW2WJE1_9ACTN</name>
<accession>A0ABW2WJE1</accession>
<dbReference type="InterPro" id="IPR036239">
    <property type="entry name" value="PrenylTrfase-like_sf"/>
</dbReference>
<evidence type="ECO:0000313" key="2">
    <source>
        <dbReference type="Proteomes" id="UP001597023"/>
    </source>
</evidence>
<keyword evidence="2" id="KW-1185">Reference proteome</keyword>